<evidence type="ECO:0000313" key="4">
    <source>
        <dbReference type="Proteomes" id="UP000501753"/>
    </source>
</evidence>
<dbReference type="Proteomes" id="UP000501753">
    <property type="component" value="Chromosome"/>
</dbReference>
<dbReference type="Pfam" id="PF03318">
    <property type="entry name" value="ETX_MTX2"/>
    <property type="match status" value="1"/>
</dbReference>
<proteinExistence type="predicted"/>
<dbReference type="SUPFAM" id="SSF56973">
    <property type="entry name" value="Aerolisin/ETX pore-forming domain"/>
    <property type="match status" value="1"/>
</dbReference>
<dbReference type="EMBL" id="CP029078">
    <property type="protein sequence ID" value="QCN88933.1"/>
    <property type="molecule type" value="Genomic_DNA"/>
</dbReference>
<evidence type="ECO:0000313" key="1">
    <source>
        <dbReference type="EMBL" id="AZS84209.1"/>
    </source>
</evidence>
<keyword evidence="4" id="KW-1185">Reference proteome</keyword>
<dbReference type="InterPro" id="IPR004991">
    <property type="entry name" value="Aerolysin-like"/>
</dbReference>
<sequence>MTNYLERIYRDVFVALRSPDPDQLALRALQASRAELLGDATLGPTTVRPSGESQRMYEQDYVNDTSVEQSQTFNYHQERQRSVTVTRVRTLEACQELAVQVDLSGFGSFSGKVGFREGASTTASETVNALEDWGVDNAVRIPPHKKVTAVLYVDEGELIVDYEAQAHLWLQTGPETYEIGALVSHLDLSTARKRAQYGFDVGEASAVDSPRYRLDGDRLVGRASGTLSARAGARVRTVSTEHDGSEQHELQNDVDLPRALKVRRAVHALAAALA</sequence>
<dbReference type="RefSeq" id="WP_127177116.1">
    <property type="nucleotide sequence ID" value="NZ_CP029078.1"/>
</dbReference>
<dbReference type="EMBL" id="CP034687">
    <property type="protein sequence ID" value="AZS84209.1"/>
    <property type="molecule type" value="Genomic_DNA"/>
</dbReference>
<dbReference type="CDD" id="cd20237">
    <property type="entry name" value="PFM_LIN24-like"/>
    <property type="match status" value="1"/>
</dbReference>
<reference evidence="2 4" key="1">
    <citation type="submission" date="2018-04" db="EMBL/GenBank/DDBJ databases">
        <title>Complete genome sequences of Streptomyces griseoviridis K61 and characterization of antagonistic properties of biological control agents.</title>
        <authorList>
            <person name="Mariita R.M."/>
            <person name="Sello J.K."/>
        </authorList>
    </citation>
    <scope>NUCLEOTIDE SEQUENCE [LARGE SCALE GENOMIC DNA]</scope>
    <source>
        <strain evidence="2 4">K61</strain>
    </source>
</reference>
<reference evidence="1 3" key="2">
    <citation type="submission" date="2018-12" db="EMBL/GenBank/DDBJ databases">
        <title>Streptomyces griseoviridis F1-27 complete genome.</title>
        <authorList>
            <person name="Mariita R.M."/>
            <person name="Sello J.K."/>
        </authorList>
    </citation>
    <scope>NUCLEOTIDE SEQUENCE [LARGE SCALE GENOMIC DNA]</scope>
    <source>
        <strain evidence="1 3">F1-27</strain>
    </source>
</reference>
<gene>
    <name evidence="2" type="ORF">DDJ31_31475</name>
    <name evidence="1" type="ORF">ELQ87_07875</name>
</gene>
<dbReference type="AlphaFoldDB" id="A0A3Q9KR98"/>
<evidence type="ECO:0000313" key="3">
    <source>
        <dbReference type="Proteomes" id="UP000271291"/>
    </source>
</evidence>
<protein>
    <submittedName>
        <fullName evidence="1">Uncharacterized protein</fullName>
    </submittedName>
</protein>
<evidence type="ECO:0000313" key="2">
    <source>
        <dbReference type="EMBL" id="QCN88933.1"/>
    </source>
</evidence>
<dbReference type="OrthoDB" id="10006239at2"/>
<dbReference type="Proteomes" id="UP000271291">
    <property type="component" value="Chromosome"/>
</dbReference>
<organism evidence="1 3">
    <name type="scientific">Streptomyces griseoviridis</name>
    <dbReference type="NCBI Taxonomy" id="45398"/>
    <lineage>
        <taxon>Bacteria</taxon>
        <taxon>Bacillati</taxon>
        <taxon>Actinomycetota</taxon>
        <taxon>Actinomycetes</taxon>
        <taxon>Kitasatosporales</taxon>
        <taxon>Streptomycetaceae</taxon>
        <taxon>Streptomyces</taxon>
    </lineage>
</organism>
<accession>A0A3Q9KR98</accession>
<name>A0A3Q9KR98_STRGD</name>
<dbReference type="KEGG" id="sgd:ELQ87_07875"/>
<dbReference type="Gene3D" id="2.170.15.10">
    <property type="entry name" value="Proaerolysin, chain A, domain 3"/>
    <property type="match status" value="1"/>
</dbReference>